<dbReference type="OrthoDB" id="7703595at2"/>
<evidence type="ECO:0000313" key="2">
    <source>
        <dbReference type="Proteomes" id="UP000219050"/>
    </source>
</evidence>
<accession>A0A291M1P3</accession>
<dbReference type="AlphaFoldDB" id="A0A291M1P3"/>
<name>A0A291M1P3_9RHOB</name>
<proteinExistence type="predicted"/>
<organism evidence="1 2">
    <name type="scientific">Pacificitalea manganoxidans</name>
    <dbReference type="NCBI Taxonomy" id="1411902"/>
    <lineage>
        <taxon>Bacteria</taxon>
        <taxon>Pseudomonadati</taxon>
        <taxon>Pseudomonadota</taxon>
        <taxon>Alphaproteobacteria</taxon>
        <taxon>Rhodobacterales</taxon>
        <taxon>Paracoccaceae</taxon>
        <taxon>Pacificitalea</taxon>
    </lineage>
</organism>
<dbReference type="KEGG" id="cmag:CBW24_13140"/>
<evidence type="ECO:0008006" key="3">
    <source>
        <dbReference type="Google" id="ProtNLM"/>
    </source>
</evidence>
<dbReference type="Proteomes" id="UP000219050">
    <property type="component" value="Chromosome"/>
</dbReference>
<evidence type="ECO:0000313" key="1">
    <source>
        <dbReference type="EMBL" id="ATI42852.1"/>
    </source>
</evidence>
<dbReference type="RefSeq" id="WP_097373853.1">
    <property type="nucleotide sequence ID" value="NZ_CP021404.1"/>
</dbReference>
<sequence>MKLVTVMAAGLLAVVAQTEDARARALLPEIRELTFVSATQMLDAAQQPLVLCHMTRKSHVLGLGMWRSSVGYVLSRDNCRTPSSTSLLNPSEILSMRQAGLLPDAVKLVPNLSRMDRLTGFLLPLLALASAGAGAWWRLRGGPGHTPTAEEEDTARQAKESMSASGFQSRLIDVMCQAACAKEQRLSPAKCHAIARIATALTDTPVVPERITRKYGLAIRRVPLDHLRRFGDGMSRAQRRVLLSGAILVTEFRGGARREAEAQFVLTLGTAFGLTEDEVRACRRNATALAARIGPLARENTVPPLAAPTPVHQVRRALTRPTDPTAEITPPAASAPV</sequence>
<dbReference type="EMBL" id="CP021404">
    <property type="protein sequence ID" value="ATI42852.1"/>
    <property type="molecule type" value="Genomic_DNA"/>
</dbReference>
<keyword evidence="2" id="KW-1185">Reference proteome</keyword>
<reference evidence="1 2" key="1">
    <citation type="submission" date="2017-05" db="EMBL/GenBank/DDBJ databases">
        <title>Comparative genomic and metabolic analysis of manganese-oxidizing mechanisms in Celeribater manganoxidans DY25T: its adaption to the environment of polymetallic nodule.</title>
        <authorList>
            <person name="Wang X."/>
        </authorList>
    </citation>
    <scope>NUCLEOTIDE SEQUENCE [LARGE SCALE GENOMIC DNA]</scope>
    <source>
        <strain evidence="1 2">DY25</strain>
    </source>
</reference>
<protein>
    <recommendedName>
        <fullName evidence="3">Co-chaperone DjlA N-terminal domain-containing protein</fullName>
    </recommendedName>
</protein>
<gene>
    <name evidence="1" type="ORF">CBW24_13140</name>
</gene>